<protein>
    <submittedName>
        <fullName evidence="2">Uncharacterized protein</fullName>
    </submittedName>
</protein>
<proteinExistence type="predicted"/>
<name>A0A8S3ZKJ2_9EUPU</name>
<feature type="region of interest" description="Disordered" evidence="1">
    <location>
        <begin position="184"/>
        <end position="246"/>
    </location>
</feature>
<feature type="compositionally biased region" description="Basic and acidic residues" evidence="1">
    <location>
        <begin position="409"/>
        <end position="425"/>
    </location>
</feature>
<comment type="caution">
    <text evidence="2">The sequence shown here is derived from an EMBL/GenBank/DDBJ whole genome shotgun (WGS) entry which is preliminary data.</text>
</comment>
<feature type="region of interest" description="Disordered" evidence="1">
    <location>
        <begin position="340"/>
        <end position="364"/>
    </location>
</feature>
<feature type="compositionally biased region" description="Basic and acidic residues" evidence="1">
    <location>
        <begin position="718"/>
        <end position="729"/>
    </location>
</feature>
<evidence type="ECO:0000313" key="2">
    <source>
        <dbReference type="EMBL" id="CAG5130124.1"/>
    </source>
</evidence>
<dbReference type="OrthoDB" id="6087007at2759"/>
<feature type="compositionally biased region" description="Low complexity" evidence="1">
    <location>
        <begin position="670"/>
        <end position="682"/>
    </location>
</feature>
<feature type="compositionally biased region" description="Polar residues" evidence="1">
    <location>
        <begin position="430"/>
        <end position="439"/>
    </location>
</feature>
<dbReference type="EMBL" id="CAJHNH020003847">
    <property type="protein sequence ID" value="CAG5130124.1"/>
    <property type="molecule type" value="Genomic_DNA"/>
</dbReference>
<organism evidence="2 3">
    <name type="scientific">Candidula unifasciata</name>
    <dbReference type="NCBI Taxonomy" id="100452"/>
    <lineage>
        <taxon>Eukaryota</taxon>
        <taxon>Metazoa</taxon>
        <taxon>Spiralia</taxon>
        <taxon>Lophotrochozoa</taxon>
        <taxon>Mollusca</taxon>
        <taxon>Gastropoda</taxon>
        <taxon>Heterobranchia</taxon>
        <taxon>Euthyneura</taxon>
        <taxon>Panpulmonata</taxon>
        <taxon>Eupulmonata</taxon>
        <taxon>Stylommatophora</taxon>
        <taxon>Helicina</taxon>
        <taxon>Helicoidea</taxon>
        <taxon>Geomitridae</taxon>
        <taxon>Candidula</taxon>
    </lineage>
</organism>
<feature type="region of interest" description="Disordered" evidence="1">
    <location>
        <begin position="144"/>
        <end position="172"/>
    </location>
</feature>
<evidence type="ECO:0000256" key="1">
    <source>
        <dbReference type="SAM" id="MobiDB-lite"/>
    </source>
</evidence>
<feature type="compositionally biased region" description="Polar residues" evidence="1">
    <location>
        <begin position="340"/>
        <end position="361"/>
    </location>
</feature>
<evidence type="ECO:0000313" key="3">
    <source>
        <dbReference type="Proteomes" id="UP000678393"/>
    </source>
</evidence>
<gene>
    <name evidence="2" type="ORF">CUNI_LOCUS15682</name>
</gene>
<dbReference type="Proteomes" id="UP000678393">
    <property type="component" value="Unassembled WGS sequence"/>
</dbReference>
<dbReference type="AlphaFoldDB" id="A0A8S3ZKJ2"/>
<feature type="region of interest" description="Disordered" evidence="1">
    <location>
        <begin position="88"/>
        <end position="130"/>
    </location>
</feature>
<keyword evidence="3" id="KW-1185">Reference proteome</keyword>
<reference evidence="2" key="1">
    <citation type="submission" date="2021-04" db="EMBL/GenBank/DDBJ databases">
        <authorList>
            <consortium name="Molecular Ecology Group"/>
        </authorList>
    </citation>
    <scope>NUCLEOTIDE SEQUENCE</scope>
</reference>
<feature type="compositionally biased region" description="Basic and acidic residues" evidence="1">
    <location>
        <begin position="97"/>
        <end position="111"/>
    </location>
</feature>
<accession>A0A8S3ZKJ2</accession>
<feature type="compositionally biased region" description="Basic and acidic residues" evidence="1">
    <location>
        <begin position="223"/>
        <end position="238"/>
    </location>
</feature>
<sequence>MIIPQTLDIGRRPAEIRNYMNIEGESSRRGTGSKISGKDVDGQVGGAMEFMYCIPDLEVFIDKTIKKCLLEYDLDANDTEAVLDDMEKAWPKSPPRPTERHSLKDCNDNTEKATNSRPGSVANHFQGTPPLEMAVNSTVLREGNTDHTTEQTEGTPEAELSKKVEPANVASNGNKYLEHLTMESYRSDTSSPDVGDKKLQTLRHPKLKSLLQQRYFEGQESTNSKKEPPERKEQDKPDPAWNTNKHMSSNLDLLASAANIHTESATEHKMQAIRRLQEESEREYQIKVAKQRHDRAVLESSSPELHRSMPVLLKLMSSSSSSSLPEYTISSPRTVGNDLHSNSFKVGSPADTSQRISPSSTFHEDSRLVTISKQHEKYAAPTLNQERTHQLFQHYQNGYNSVLPQDGMVSKREYSSSPNERDLKLGRGQFPSSHPSSLSWDGATSRAASSAHYNHLASSSQYHNHFDRHQSNPETFLQQFHFHGSRIANIIAEELQKDDDSEHESQSKQSYYSENRVAAVEVKSSTVNNPILTKTSLLPGANKRAASSETKMFSSYNSPAHTQIDMHYKAASADKPQIFSHSESVPKLLPAHFTMTNTHLGSAIKVPLLDPATSLRSDSDVAFRTVADDDNQPQDLSTKSRKIQEDVFESGIHRLRGFIPAVTTVDYTTASRSPSSATSLQAPHLESPGARKSLSPCNHSDSKSHHSSTNIESIQLKASEKWDNRDPESHLYMTPARPINNQTTKRISDFVQDISETGNVKAQKRRKLE</sequence>
<feature type="compositionally biased region" description="Polar residues" evidence="1">
    <location>
        <begin position="112"/>
        <end position="126"/>
    </location>
</feature>
<feature type="region of interest" description="Disordered" evidence="1">
    <location>
        <begin position="670"/>
        <end position="747"/>
    </location>
</feature>
<feature type="region of interest" description="Disordered" evidence="1">
    <location>
        <begin position="402"/>
        <end position="443"/>
    </location>
</feature>